<dbReference type="SMART" id="SM00385">
    <property type="entry name" value="CYCLIN"/>
    <property type="match status" value="1"/>
</dbReference>
<evidence type="ECO:0000313" key="9">
    <source>
        <dbReference type="Proteomes" id="UP000236161"/>
    </source>
</evidence>
<evidence type="ECO:0000259" key="7">
    <source>
        <dbReference type="SMART" id="SM01332"/>
    </source>
</evidence>
<dbReference type="Gene3D" id="1.10.472.10">
    <property type="entry name" value="Cyclin-like"/>
    <property type="match status" value="2"/>
</dbReference>
<protein>
    <submittedName>
        <fullName evidence="8">Cyclin-D6-1</fullName>
    </submittedName>
</protein>
<feature type="domain" description="Cyclin-like" evidence="6">
    <location>
        <begin position="63"/>
        <end position="149"/>
    </location>
</feature>
<dbReference type="Pfam" id="PF00134">
    <property type="entry name" value="Cyclin_N"/>
    <property type="match status" value="1"/>
</dbReference>
<evidence type="ECO:0000256" key="1">
    <source>
        <dbReference type="ARBA" id="ARBA00009065"/>
    </source>
</evidence>
<organism evidence="8 9">
    <name type="scientific">Apostasia shenzhenica</name>
    <dbReference type="NCBI Taxonomy" id="1088818"/>
    <lineage>
        <taxon>Eukaryota</taxon>
        <taxon>Viridiplantae</taxon>
        <taxon>Streptophyta</taxon>
        <taxon>Embryophyta</taxon>
        <taxon>Tracheophyta</taxon>
        <taxon>Spermatophyta</taxon>
        <taxon>Magnoliopsida</taxon>
        <taxon>Liliopsida</taxon>
        <taxon>Asparagales</taxon>
        <taxon>Orchidaceae</taxon>
        <taxon>Apostasioideae</taxon>
        <taxon>Apostasia</taxon>
    </lineage>
</organism>
<dbReference type="EMBL" id="KZ453008">
    <property type="protein sequence ID" value="PKA47927.1"/>
    <property type="molecule type" value="Genomic_DNA"/>
</dbReference>
<accession>A0A2H9ZXC6</accession>
<sequence>MDFNLENPFAGVDEDVQHPFNTVLFSGSSSPNSLPALFAAELDHMSSFANNFDQISTRCQVLSLILQARISSNLDPEMAYLAINYIDRFLSKREIPCDQPWIARLLAFSCLSLASKMKRLDFTLANFQIEGGFIVDAQTIQRMELIVLSALDWRMRSITPFSFLRFFLSFFSPANPILIQAVKARASQILFKSQNEVKLLEFKPSVIAAAALLAATHDLFPANLPCFRSAVLSCEYLNQEKLAECCSLIDGCELKPGIQAAADGCDSMLTPVTVLGHQCDSSGSERTVGSKSDANKRRAAAAAGAGLPLFE</sequence>
<keyword evidence="2" id="KW-0132">Cell division</keyword>
<evidence type="ECO:0000259" key="6">
    <source>
        <dbReference type="SMART" id="SM00385"/>
    </source>
</evidence>
<dbReference type="InterPro" id="IPR036915">
    <property type="entry name" value="Cyclin-like_sf"/>
</dbReference>
<dbReference type="PANTHER" id="PTHR10177">
    <property type="entry name" value="CYCLINS"/>
    <property type="match status" value="1"/>
</dbReference>
<dbReference type="FunFam" id="1.10.472.10:FF:000040">
    <property type="entry name" value="D6-type cyclin"/>
    <property type="match status" value="1"/>
</dbReference>
<evidence type="ECO:0000256" key="5">
    <source>
        <dbReference type="RuleBase" id="RU000383"/>
    </source>
</evidence>
<dbReference type="FunFam" id="1.10.472.10:FF:000060">
    <property type="entry name" value="D6-type cyclin"/>
    <property type="match status" value="1"/>
</dbReference>
<proteinExistence type="inferred from homology"/>
<keyword evidence="4" id="KW-0131">Cell cycle</keyword>
<dbReference type="InterPro" id="IPR013763">
    <property type="entry name" value="Cyclin-like_dom"/>
</dbReference>
<reference evidence="8 9" key="1">
    <citation type="journal article" date="2017" name="Nature">
        <title>The Apostasia genome and the evolution of orchids.</title>
        <authorList>
            <person name="Zhang G.Q."/>
            <person name="Liu K.W."/>
            <person name="Li Z."/>
            <person name="Lohaus R."/>
            <person name="Hsiao Y.Y."/>
            <person name="Niu S.C."/>
            <person name="Wang J.Y."/>
            <person name="Lin Y.C."/>
            <person name="Xu Q."/>
            <person name="Chen L.J."/>
            <person name="Yoshida K."/>
            <person name="Fujiwara S."/>
            <person name="Wang Z.W."/>
            <person name="Zhang Y.Q."/>
            <person name="Mitsuda N."/>
            <person name="Wang M."/>
            <person name="Liu G.H."/>
            <person name="Pecoraro L."/>
            <person name="Huang H.X."/>
            <person name="Xiao X.J."/>
            <person name="Lin M."/>
            <person name="Wu X.Y."/>
            <person name="Wu W.L."/>
            <person name="Chen Y.Y."/>
            <person name="Chang S.B."/>
            <person name="Sakamoto S."/>
            <person name="Ohme-Takagi M."/>
            <person name="Yagi M."/>
            <person name="Zeng S.J."/>
            <person name="Shen C.Y."/>
            <person name="Yeh C.M."/>
            <person name="Luo Y.B."/>
            <person name="Tsai W.C."/>
            <person name="Van de Peer Y."/>
            <person name="Liu Z.J."/>
        </authorList>
    </citation>
    <scope>NUCLEOTIDE SEQUENCE [LARGE SCALE GENOMIC DNA]</scope>
    <source>
        <strain evidence="9">cv. Shenzhen</strain>
        <tissue evidence="8">Stem</tissue>
    </source>
</reference>
<dbReference type="GO" id="GO:0051301">
    <property type="term" value="P:cell division"/>
    <property type="evidence" value="ECO:0007669"/>
    <property type="project" value="UniProtKB-KW"/>
</dbReference>
<dbReference type="STRING" id="1088818.A0A2H9ZXC6"/>
<dbReference type="InterPro" id="IPR004367">
    <property type="entry name" value="Cyclin_C-dom"/>
</dbReference>
<keyword evidence="3 5" id="KW-0195">Cyclin</keyword>
<dbReference type="Pfam" id="PF02984">
    <property type="entry name" value="Cyclin_C"/>
    <property type="match status" value="1"/>
</dbReference>
<dbReference type="InterPro" id="IPR039361">
    <property type="entry name" value="Cyclin"/>
</dbReference>
<dbReference type="OrthoDB" id="306099at2759"/>
<evidence type="ECO:0000256" key="2">
    <source>
        <dbReference type="ARBA" id="ARBA00022618"/>
    </source>
</evidence>
<dbReference type="AlphaFoldDB" id="A0A2H9ZXC6"/>
<evidence type="ECO:0000256" key="3">
    <source>
        <dbReference type="ARBA" id="ARBA00023127"/>
    </source>
</evidence>
<dbReference type="SMART" id="SM01332">
    <property type="entry name" value="Cyclin_C"/>
    <property type="match status" value="1"/>
</dbReference>
<dbReference type="SUPFAM" id="SSF47954">
    <property type="entry name" value="Cyclin-like"/>
    <property type="match status" value="2"/>
</dbReference>
<name>A0A2H9ZXC6_9ASPA</name>
<evidence type="ECO:0000313" key="8">
    <source>
        <dbReference type="EMBL" id="PKA47927.1"/>
    </source>
</evidence>
<feature type="domain" description="Cyclin C-terminal" evidence="7">
    <location>
        <begin position="158"/>
        <end position="272"/>
    </location>
</feature>
<keyword evidence="9" id="KW-1185">Reference proteome</keyword>
<comment type="similarity">
    <text evidence="1">Belongs to the cyclin family. Cyclin D subfamily.</text>
</comment>
<evidence type="ECO:0000256" key="4">
    <source>
        <dbReference type="ARBA" id="ARBA00023306"/>
    </source>
</evidence>
<dbReference type="InterPro" id="IPR006671">
    <property type="entry name" value="Cyclin_N"/>
</dbReference>
<dbReference type="Proteomes" id="UP000236161">
    <property type="component" value="Unassembled WGS sequence"/>
</dbReference>
<gene>
    <name evidence="8" type="primary">CYCD6-1</name>
    <name evidence="8" type="ORF">AXF42_Ash016273</name>
</gene>